<protein>
    <submittedName>
        <fullName evidence="2">Uncharacterized protein</fullName>
    </submittedName>
</protein>
<keyword evidence="1" id="KW-1133">Transmembrane helix</keyword>
<proteinExistence type="predicted"/>
<evidence type="ECO:0000313" key="2">
    <source>
        <dbReference type="EMBL" id="CAD7023142.1"/>
    </source>
</evidence>
<accession>A0ABM8PCI4</accession>
<feature type="transmembrane region" description="Helical" evidence="1">
    <location>
        <begin position="54"/>
        <end position="73"/>
    </location>
</feature>
<gene>
    <name evidence="2" type="ORF">REJC140_00107</name>
</gene>
<dbReference type="RefSeq" id="WP_142590791.1">
    <property type="nucleotide sequence ID" value="NZ_CABFWF030000001.1"/>
</dbReference>
<keyword evidence="1" id="KW-0812">Transmembrane</keyword>
<evidence type="ECO:0000313" key="3">
    <source>
        <dbReference type="Proteomes" id="UP000606921"/>
    </source>
</evidence>
<name>A0ABM8PCI4_9HYPH</name>
<comment type="caution">
    <text evidence="2">The sequence shown here is derived from an EMBL/GenBank/DDBJ whole genome shotgun (WGS) entry which is preliminary data.</text>
</comment>
<keyword evidence="3" id="KW-1185">Reference proteome</keyword>
<dbReference type="Proteomes" id="UP000606921">
    <property type="component" value="Unassembled WGS sequence"/>
</dbReference>
<dbReference type="EMBL" id="CABFWF030000001">
    <property type="protein sequence ID" value="CAD7023142.1"/>
    <property type="molecule type" value="Genomic_DNA"/>
</dbReference>
<reference evidence="2 3" key="1">
    <citation type="submission" date="2020-11" db="EMBL/GenBank/DDBJ databases">
        <authorList>
            <person name="Lassalle F."/>
        </authorList>
    </citation>
    <scope>NUCLEOTIDE SEQUENCE [LARGE SCALE GENOMIC DNA]</scope>
    <source>
        <strain evidence="2 3">JC140</strain>
    </source>
</reference>
<evidence type="ECO:0000256" key="1">
    <source>
        <dbReference type="SAM" id="Phobius"/>
    </source>
</evidence>
<keyword evidence="1" id="KW-0472">Membrane</keyword>
<sequence length="94" mass="10256">MTKRFIISGSQELTTAGKIGAALFVFSPIASGAFYYWFLRELTRQYSGSPEVPLMMMGLCGITFLAGIVLVIVGRSYSYSAREAEETGAKGLWS</sequence>
<feature type="transmembrane region" description="Helical" evidence="1">
    <location>
        <begin position="21"/>
        <end position="39"/>
    </location>
</feature>
<organism evidence="2 3">
    <name type="scientific">Pseudorhizobium endolithicum</name>
    <dbReference type="NCBI Taxonomy" id="1191678"/>
    <lineage>
        <taxon>Bacteria</taxon>
        <taxon>Pseudomonadati</taxon>
        <taxon>Pseudomonadota</taxon>
        <taxon>Alphaproteobacteria</taxon>
        <taxon>Hyphomicrobiales</taxon>
        <taxon>Rhizobiaceae</taxon>
        <taxon>Rhizobium/Agrobacterium group</taxon>
        <taxon>Pseudorhizobium</taxon>
    </lineage>
</organism>